<dbReference type="RefSeq" id="WP_095089876.1">
    <property type="nucleotide sequence ID" value="NZ_BMDM01000012.1"/>
</dbReference>
<dbReference type="EC" id="2.7.4.9" evidence="2 11"/>
<evidence type="ECO:0000256" key="7">
    <source>
        <dbReference type="ARBA" id="ARBA00022777"/>
    </source>
</evidence>
<comment type="function">
    <text evidence="10 11">Phosphorylation of dTMP to form dTDP in both de novo and salvage pathways of dTTP synthesis.</text>
</comment>
<dbReference type="InterPro" id="IPR039430">
    <property type="entry name" value="Thymidylate_kin-like_dom"/>
</dbReference>
<dbReference type="AlphaFoldDB" id="A0A240ADL9"/>
<dbReference type="PANTHER" id="PTHR10344:SF4">
    <property type="entry name" value="UMP-CMP KINASE 2, MITOCHONDRIAL"/>
    <property type="match status" value="1"/>
</dbReference>
<evidence type="ECO:0000256" key="4">
    <source>
        <dbReference type="ARBA" id="ARBA00022679"/>
    </source>
</evidence>
<evidence type="ECO:0000313" key="13">
    <source>
        <dbReference type="EMBL" id="SNV80973.1"/>
    </source>
</evidence>
<dbReference type="HAMAP" id="MF_00165">
    <property type="entry name" value="Thymidylate_kinase"/>
    <property type="match status" value="1"/>
</dbReference>
<protein>
    <recommendedName>
        <fullName evidence="3 11">Thymidylate kinase</fullName>
        <ecNumber evidence="2 11">2.7.4.9</ecNumber>
    </recommendedName>
    <alternativeName>
        <fullName evidence="11">dTMP kinase</fullName>
    </alternativeName>
</protein>
<evidence type="ECO:0000256" key="11">
    <source>
        <dbReference type="HAMAP-Rule" id="MF_00165"/>
    </source>
</evidence>
<dbReference type="GO" id="GO:0006227">
    <property type="term" value="P:dUDP biosynthetic process"/>
    <property type="evidence" value="ECO:0007669"/>
    <property type="project" value="TreeGrafter"/>
</dbReference>
<dbReference type="GO" id="GO:0004798">
    <property type="term" value="F:dTMP kinase activity"/>
    <property type="evidence" value="ECO:0007669"/>
    <property type="project" value="UniProtKB-UniRule"/>
</dbReference>
<dbReference type="KEGG" id="sste:SAMEA4384403_2396"/>
<comment type="catalytic activity">
    <reaction evidence="9 11">
        <text>dTMP + ATP = dTDP + ADP</text>
        <dbReference type="Rhea" id="RHEA:13517"/>
        <dbReference type="ChEBI" id="CHEBI:30616"/>
        <dbReference type="ChEBI" id="CHEBI:58369"/>
        <dbReference type="ChEBI" id="CHEBI:63528"/>
        <dbReference type="ChEBI" id="CHEBI:456216"/>
        <dbReference type="EC" id="2.7.4.9"/>
    </reaction>
</comment>
<evidence type="ECO:0000313" key="14">
    <source>
        <dbReference type="Proteomes" id="UP000242084"/>
    </source>
</evidence>
<evidence type="ECO:0000256" key="6">
    <source>
        <dbReference type="ARBA" id="ARBA00022741"/>
    </source>
</evidence>
<keyword evidence="6 11" id="KW-0547">Nucleotide-binding</keyword>
<feature type="domain" description="Thymidylate kinase-like" evidence="12">
    <location>
        <begin position="7"/>
        <end position="193"/>
    </location>
</feature>
<evidence type="ECO:0000256" key="9">
    <source>
        <dbReference type="ARBA" id="ARBA00048743"/>
    </source>
</evidence>
<evidence type="ECO:0000256" key="1">
    <source>
        <dbReference type="ARBA" id="ARBA00009776"/>
    </source>
</evidence>
<sequence length="206" mass="23437">MGQFISFEGPEGSGKTTVLKELYERLNTSYDVIMTREPGGIKISESIRALLLDSDDEMDERTEALLFAAARRQHLVEKILPQLNKGGIVLCDRFVDSSLSYQGYAREIGVEEVKAINEFAIESVYPDLTLYFDVPAEVGLNRIKDNNRDSNRLDKEKIEFHHKVSEGYKQLIAEYPERIKVIDATQSLESVIEDAYQVIVNFLNQV</sequence>
<dbReference type="GO" id="GO:0006235">
    <property type="term" value="P:dTTP biosynthetic process"/>
    <property type="evidence" value="ECO:0007669"/>
    <property type="project" value="UniProtKB-UniRule"/>
</dbReference>
<dbReference type="OrthoDB" id="9774907at2"/>
<evidence type="ECO:0000256" key="2">
    <source>
        <dbReference type="ARBA" id="ARBA00012980"/>
    </source>
</evidence>
<evidence type="ECO:0000256" key="5">
    <source>
        <dbReference type="ARBA" id="ARBA00022727"/>
    </source>
</evidence>
<dbReference type="Pfam" id="PF02223">
    <property type="entry name" value="Thymidylate_kin"/>
    <property type="match status" value="1"/>
</dbReference>
<dbReference type="InterPro" id="IPR018094">
    <property type="entry name" value="Thymidylate_kinase"/>
</dbReference>
<dbReference type="Proteomes" id="UP000242084">
    <property type="component" value="Chromosome 1"/>
</dbReference>
<dbReference type="Gene3D" id="3.40.50.300">
    <property type="entry name" value="P-loop containing nucleotide triphosphate hydrolases"/>
    <property type="match status" value="1"/>
</dbReference>
<dbReference type="FunFam" id="3.40.50.300:FF:000225">
    <property type="entry name" value="Thymidylate kinase"/>
    <property type="match status" value="1"/>
</dbReference>
<dbReference type="InterPro" id="IPR027417">
    <property type="entry name" value="P-loop_NTPase"/>
</dbReference>
<evidence type="ECO:0000256" key="10">
    <source>
        <dbReference type="ARBA" id="ARBA00057735"/>
    </source>
</evidence>
<dbReference type="CDD" id="cd01672">
    <property type="entry name" value="TMPK"/>
    <property type="match status" value="1"/>
</dbReference>
<keyword evidence="14" id="KW-1185">Reference proteome</keyword>
<keyword evidence="8 11" id="KW-0067">ATP-binding</keyword>
<gene>
    <name evidence="11 13" type="primary">tmk</name>
    <name evidence="13" type="ORF">SAMEA4384403_02396</name>
</gene>
<dbReference type="EMBL" id="LT906462">
    <property type="protein sequence ID" value="SNV80973.1"/>
    <property type="molecule type" value="Genomic_DNA"/>
</dbReference>
<name>A0A240ADL9_9STAP</name>
<keyword evidence="7 11" id="KW-0418">Kinase</keyword>
<organism evidence="13 14">
    <name type="scientific">Mammaliicoccus stepanovicii</name>
    <dbReference type="NCBI Taxonomy" id="643214"/>
    <lineage>
        <taxon>Bacteria</taxon>
        <taxon>Bacillati</taxon>
        <taxon>Bacillota</taxon>
        <taxon>Bacilli</taxon>
        <taxon>Bacillales</taxon>
        <taxon>Staphylococcaceae</taxon>
        <taxon>Mammaliicoccus</taxon>
    </lineage>
</organism>
<dbReference type="NCBIfam" id="TIGR00041">
    <property type="entry name" value="DTMP_kinase"/>
    <property type="match status" value="1"/>
</dbReference>
<keyword evidence="5 11" id="KW-0545">Nucleotide biosynthesis</keyword>
<dbReference type="GO" id="GO:0005829">
    <property type="term" value="C:cytosol"/>
    <property type="evidence" value="ECO:0007669"/>
    <property type="project" value="TreeGrafter"/>
</dbReference>
<reference evidence="13 14" key="1">
    <citation type="submission" date="2017-06" db="EMBL/GenBank/DDBJ databases">
        <authorList>
            <consortium name="Pathogen Informatics"/>
        </authorList>
    </citation>
    <scope>NUCLEOTIDE SEQUENCE [LARGE SCALE GENOMIC DNA]</scope>
    <source>
        <strain evidence="13 14">NCTC13839</strain>
    </source>
</reference>
<dbReference type="PANTHER" id="PTHR10344">
    <property type="entry name" value="THYMIDYLATE KINASE"/>
    <property type="match status" value="1"/>
</dbReference>
<dbReference type="SUPFAM" id="SSF52540">
    <property type="entry name" value="P-loop containing nucleoside triphosphate hydrolases"/>
    <property type="match status" value="1"/>
</dbReference>
<dbReference type="GO" id="GO:0006233">
    <property type="term" value="P:dTDP biosynthetic process"/>
    <property type="evidence" value="ECO:0007669"/>
    <property type="project" value="InterPro"/>
</dbReference>
<proteinExistence type="inferred from homology"/>
<evidence type="ECO:0000256" key="3">
    <source>
        <dbReference type="ARBA" id="ARBA00017144"/>
    </source>
</evidence>
<accession>A0A240ADL9</accession>
<evidence type="ECO:0000259" key="12">
    <source>
        <dbReference type="Pfam" id="PF02223"/>
    </source>
</evidence>
<evidence type="ECO:0000256" key="8">
    <source>
        <dbReference type="ARBA" id="ARBA00022840"/>
    </source>
</evidence>
<comment type="similarity">
    <text evidence="1 11">Belongs to the thymidylate kinase family.</text>
</comment>
<feature type="binding site" evidence="11">
    <location>
        <begin position="9"/>
        <end position="16"/>
    </location>
    <ligand>
        <name>ATP</name>
        <dbReference type="ChEBI" id="CHEBI:30616"/>
    </ligand>
</feature>
<keyword evidence="4 11" id="KW-0808">Transferase</keyword>
<dbReference type="GO" id="GO:0005524">
    <property type="term" value="F:ATP binding"/>
    <property type="evidence" value="ECO:0007669"/>
    <property type="project" value="UniProtKB-UniRule"/>
</dbReference>